<evidence type="ECO:0000313" key="2">
    <source>
        <dbReference type="Proteomes" id="UP001231701"/>
    </source>
</evidence>
<reference evidence="1" key="1">
    <citation type="submission" date="2023-03" db="EMBL/GenBank/DDBJ databases">
        <title>Borrelidin-producing and root-colonizing Streptomyces rochei is a potent biopesticide for soil-borne oomycete-caused plant diseases.</title>
        <authorList>
            <person name="Zhou D."/>
            <person name="Wang X."/>
            <person name="Navarro-Munoz J.C."/>
            <person name="Li W."/>
            <person name="Li J."/>
            <person name="Jiu M."/>
            <person name="Deng S."/>
            <person name="Ye Y."/>
            <person name="Daly P."/>
            <person name="Wei L."/>
        </authorList>
    </citation>
    <scope>NUCLEOTIDE SEQUENCE</scope>
    <source>
        <strain evidence="1">JK1</strain>
        <plasmid evidence="1">unnamed</plasmid>
    </source>
</reference>
<dbReference type="AlphaFoldDB" id="A0AAX3ZW29"/>
<dbReference type="RefSeq" id="WP_030976797.1">
    <property type="nucleotide sequence ID" value="NZ_CP121272.1"/>
</dbReference>
<geneLocation type="plasmid" evidence="1 2">
    <name>unnamed</name>
</geneLocation>
<accession>A0AAX3ZW29</accession>
<dbReference type="EMBL" id="CP121272">
    <property type="protein sequence ID" value="WMC90973.1"/>
    <property type="molecule type" value="Genomic_DNA"/>
</dbReference>
<protein>
    <submittedName>
        <fullName evidence="1">ArsR family transcriptional regulator</fullName>
    </submittedName>
</protein>
<keyword evidence="1" id="KW-0614">Plasmid</keyword>
<gene>
    <name evidence="1" type="ORF">P7W03_35625</name>
</gene>
<proteinExistence type="predicted"/>
<dbReference type="Proteomes" id="UP001231701">
    <property type="component" value="Plasmid unnamed"/>
</dbReference>
<dbReference type="GeneID" id="90947482"/>
<evidence type="ECO:0000313" key="1">
    <source>
        <dbReference type="EMBL" id="WMC90973.1"/>
    </source>
</evidence>
<sequence>MDEQASGRSFLTNHARVLLAIARDTAARLRDLAAACRITERTVQGVMVDLEEGGYLSRERHGRRTRYALHLGGTLRHPAKAHLPVSGLLELIAFPDGEREGAVHPGSPST</sequence>
<organism evidence="1 2">
    <name type="scientific">Streptomyces rochei</name>
    <name type="common">Streptomyces parvullus</name>
    <dbReference type="NCBI Taxonomy" id="1928"/>
    <lineage>
        <taxon>Bacteria</taxon>
        <taxon>Bacillati</taxon>
        <taxon>Actinomycetota</taxon>
        <taxon>Actinomycetes</taxon>
        <taxon>Kitasatosporales</taxon>
        <taxon>Streptomycetaceae</taxon>
        <taxon>Streptomyces</taxon>
        <taxon>Streptomyces rochei group</taxon>
    </lineage>
</organism>
<dbReference type="InterPro" id="IPR036388">
    <property type="entry name" value="WH-like_DNA-bd_sf"/>
</dbReference>
<name>A0AAX3ZW29_STRRO</name>
<dbReference type="Gene3D" id="1.10.10.10">
    <property type="entry name" value="Winged helix-like DNA-binding domain superfamily/Winged helix DNA-binding domain"/>
    <property type="match status" value="1"/>
</dbReference>
<dbReference type="SUPFAM" id="SSF46785">
    <property type="entry name" value="Winged helix' DNA-binding domain"/>
    <property type="match status" value="1"/>
</dbReference>
<dbReference type="InterPro" id="IPR036390">
    <property type="entry name" value="WH_DNA-bd_sf"/>
</dbReference>